<dbReference type="SUPFAM" id="SSF51269">
    <property type="entry name" value="AFP III-like domain"/>
    <property type="match status" value="1"/>
</dbReference>
<organism evidence="2 3">
    <name type="scientific">Heliorestis acidaminivorans</name>
    <dbReference type="NCBI Taxonomy" id="553427"/>
    <lineage>
        <taxon>Bacteria</taxon>
        <taxon>Bacillati</taxon>
        <taxon>Bacillota</taxon>
        <taxon>Clostridia</taxon>
        <taxon>Eubacteriales</taxon>
        <taxon>Heliobacteriaceae</taxon>
        <taxon>Heliorestis</taxon>
    </lineage>
</organism>
<dbReference type="InterPro" id="IPR036732">
    <property type="entry name" value="AFP_Neu5c_C_sf"/>
</dbReference>
<dbReference type="NCBIfam" id="TIGR03569">
    <property type="entry name" value="NeuB_NnaB"/>
    <property type="match status" value="1"/>
</dbReference>
<dbReference type="SUPFAM" id="SSF51569">
    <property type="entry name" value="Aldolase"/>
    <property type="match status" value="1"/>
</dbReference>
<dbReference type="Pfam" id="PF03102">
    <property type="entry name" value="NeuB"/>
    <property type="match status" value="1"/>
</dbReference>
<evidence type="ECO:0000313" key="2">
    <source>
        <dbReference type="EMBL" id="KAB2953624.1"/>
    </source>
</evidence>
<dbReference type="GO" id="GO:0050462">
    <property type="term" value="F:N-acetylneuraminate synthase activity"/>
    <property type="evidence" value="ECO:0007669"/>
    <property type="project" value="UniProtKB-EC"/>
</dbReference>
<reference evidence="2 3" key="1">
    <citation type="submission" date="2019-10" db="EMBL/GenBank/DDBJ databases">
        <title>Whole-genome sequence of the extremophile Heliorestis acidaminivorans DSM 24790.</title>
        <authorList>
            <person name="Kyndt J.A."/>
            <person name="Meyer T.E."/>
        </authorList>
    </citation>
    <scope>NUCLEOTIDE SEQUENCE [LARGE SCALE GENOMIC DNA]</scope>
    <source>
        <strain evidence="2 3">DSM 24790</strain>
    </source>
</reference>
<dbReference type="Pfam" id="PF08666">
    <property type="entry name" value="SAF"/>
    <property type="match status" value="1"/>
</dbReference>
<proteinExistence type="predicted"/>
<sequence length="365" mass="40233">MLKLGGNLKTYIIAEAGVNHNGSLEKALQLVDVAVSAGADAVKFQTFKAEKQVTYQAPKASYQMNRTDKSESQWEMLKKLELDREAYLVLKAYCHEKKIDFLSTPFDIESLQYLAFDLGVSLLKLPSGEITHGPLLLNSATTGLPIIISTGMSKIGEIEEALSILAYGYLEGKKDRKYPSLDDLEKAYLSAEGQALLREKVTLLHCTSEYPAPFNQINLKAMDTLRSAFNLSVGYSDHSTGIAVAIAAVARGATVIEKHFTLDKNMLGPDHQASLEPDELNELVKAVRQVEKAIGSSLKTITSSEIRNRDVARKSLVASQSILAGEVFTEENLTCKRPGIGISPMQYWQWLGKIAQTDYKKDDLI</sequence>
<dbReference type="CDD" id="cd11615">
    <property type="entry name" value="SAF_NeuB_like"/>
    <property type="match status" value="1"/>
</dbReference>
<dbReference type="EC" id="2.5.1.56" evidence="2"/>
<comment type="caution">
    <text evidence="2">The sequence shown here is derived from an EMBL/GenBank/DDBJ whole genome shotgun (WGS) entry which is preliminary data.</text>
</comment>
<gene>
    <name evidence="2" type="primary">neuB</name>
    <name evidence="2" type="ORF">F9B85_03110</name>
</gene>
<dbReference type="GO" id="GO:0016051">
    <property type="term" value="P:carbohydrate biosynthetic process"/>
    <property type="evidence" value="ECO:0007669"/>
    <property type="project" value="InterPro"/>
</dbReference>
<dbReference type="RefSeq" id="WP_151618473.1">
    <property type="nucleotide sequence ID" value="NZ_WBXO01000002.1"/>
</dbReference>
<dbReference type="InterPro" id="IPR013785">
    <property type="entry name" value="Aldolase_TIM"/>
</dbReference>
<dbReference type="PANTHER" id="PTHR42966">
    <property type="entry name" value="N-ACETYLNEURAMINATE SYNTHASE"/>
    <property type="match status" value="1"/>
</dbReference>
<dbReference type="InterPro" id="IPR051690">
    <property type="entry name" value="PseI-like"/>
</dbReference>
<dbReference type="InterPro" id="IPR006190">
    <property type="entry name" value="SAF_AFP_Neu5Ac"/>
</dbReference>
<dbReference type="GO" id="GO:0047444">
    <property type="term" value="F:N-acylneuraminate-9-phosphate synthase activity"/>
    <property type="evidence" value="ECO:0007669"/>
    <property type="project" value="TreeGrafter"/>
</dbReference>
<protein>
    <submittedName>
        <fullName evidence="2">N-acetylneuraminate synthase</fullName>
        <ecNumber evidence="2">2.5.1.56</ecNumber>
    </submittedName>
</protein>
<dbReference type="InterPro" id="IPR013132">
    <property type="entry name" value="PseI/NeuA/B-like_N"/>
</dbReference>
<feature type="domain" description="AFP-like" evidence="1">
    <location>
        <begin position="315"/>
        <end position="365"/>
    </location>
</feature>
<keyword evidence="3" id="KW-1185">Reference proteome</keyword>
<dbReference type="AlphaFoldDB" id="A0A6I0ETV6"/>
<evidence type="ECO:0000259" key="1">
    <source>
        <dbReference type="PROSITE" id="PS50844"/>
    </source>
</evidence>
<dbReference type="Gene3D" id="3.20.20.70">
    <property type="entry name" value="Aldolase class I"/>
    <property type="match status" value="1"/>
</dbReference>
<dbReference type="EMBL" id="WBXO01000002">
    <property type="protein sequence ID" value="KAB2953624.1"/>
    <property type="molecule type" value="Genomic_DNA"/>
</dbReference>
<dbReference type="Gene3D" id="3.90.1210.10">
    <property type="entry name" value="Antifreeze-like/N-acetylneuraminic acid synthase C-terminal domain"/>
    <property type="match status" value="1"/>
</dbReference>
<dbReference type="InterPro" id="IPR020007">
    <property type="entry name" value="NeuB/NeuA"/>
</dbReference>
<dbReference type="PROSITE" id="PS50844">
    <property type="entry name" value="AFP_LIKE"/>
    <property type="match status" value="1"/>
</dbReference>
<dbReference type="PANTHER" id="PTHR42966:SF1">
    <property type="entry name" value="SIALIC ACID SYNTHASE"/>
    <property type="match status" value="1"/>
</dbReference>
<name>A0A6I0ETV6_9FIRM</name>
<keyword evidence="2" id="KW-0808">Transferase</keyword>
<evidence type="ECO:0000313" key="3">
    <source>
        <dbReference type="Proteomes" id="UP000468766"/>
    </source>
</evidence>
<dbReference type="Proteomes" id="UP000468766">
    <property type="component" value="Unassembled WGS sequence"/>
</dbReference>
<dbReference type="OrthoDB" id="9814210at2"/>
<dbReference type="InterPro" id="IPR013974">
    <property type="entry name" value="SAF"/>
</dbReference>
<accession>A0A6I0ETV6</accession>
<dbReference type="InterPro" id="IPR057736">
    <property type="entry name" value="SAF_PseI/NeuA/NeuB"/>
</dbReference>